<dbReference type="InterPro" id="IPR000792">
    <property type="entry name" value="Tscrpt_reg_LuxR_C"/>
</dbReference>
<keyword evidence="1" id="KW-0805">Transcription regulation</keyword>
<dbReference type="PROSITE" id="PS50043">
    <property type="entry name" value="HTH_LUXR_2"/>
    <property type="match status" value="1"/>
</dbReference>
<accession>A0A9X2VPI0</accession>
<dbReference type="PANTHER" id="PTHR44688">
    <property type="entry name" value="DNA-BINDING TRANSCRIPTIONAL ACTIVATOR DEVR_DOSR"/>
    <property type="match status" value="1"/>
</dbReference>
<dbReference type="Gene3D" id="1.10.10.10">
    <property type="entry name" value="Winged helix-like DNA-binding domain superfamily/Winged helix DNA-binding domain"/>
    <property type="match status" value="1"/>
</dbReference>
<reference evidence="5" key="1">
    <citation type="submission" date="2022-08" db="EMBL/GenBank/DDBJ databases">
        <authorList>
            <person name="Tistechok S."/>
            <person name="Samborskyy M."/>
            <person name="Roman I."/>
        </authorList>
    </citation>
    <scope>NUCLEOTIDE SEQUENCE</scope>
    <source>
        <strain evidence="5">DSM 103496</strain>
    </source>
</reference>
<protein>
    <submittedName>
        <fullName evidence="5">LuxR C-terminal-related transcriptional regulator</fullName>
    </submittedName>
</protein>
<dbReference type="EMBL" id="JANYMP010000013">
    <property type="protein sequence ID" value="MCS7480408.1"/>
    <property type="molecule type" value="Genomic_DNA"/>
</dbReference>
<evidence type="ECO:0000313" key="6">
    <source>
        <dbReference type="Proteomes" id="UP001141259"/>
    </source>
</evidence>
<gene>
    <name evidence="5" type="ORF">NZH93_26435</name>
</gene>
<evidence type="ECO:0000256" key="2">
    <source>
        <dbReference type="ARBA" id="ARBA00023125"/>
    </source>
</evidence>
<comment type="caution">
    <text evidence="5">The sequence shown here is derived from an EMBL/GenBank/DDBJ whole genome shotgun (WGS) entry which is preliminary data.</text>
</comment>
<keyword evidence="2" id="KW-0238">DNA-binding</keyword>
<dbReference type="GO" id="GO:0003677">
    <property type="term" value="F:DNA binding"/>
    <property type="evidence" value="ECO:0007669"/>
    <property type="project" value="UniProtKB-KW"/>
</dbReference>
<dbReference type="PANTHER" id="PTHR44688:SF16">
    <property type="entry name" value="DNA-BINDING TRANSCRIPTIONAL ACTIVATOR DEVR_DOSR"/>
    <property type="match status" value="1"/>
</dbReference>
<dbReference type="SUPFAM" id="SSF46894">
    <property type="entry name" value="C-terminal effector domain of the bipartite response regulators"/>
    <property type="match status" value="1"/>
</dbReference>
<sequence>MASAHDVGSPFESTRLDVSLLIESEVIHRGVRSLLDHVTRVRTVSTWPPHDLVAHGDGHRVVVVGFDEWRQLAGLGPVPAGERPWVLLLVDDAHIGEVSLRDELPCDGVMVLTGLNTAVLDGILGRVVAGEMPMPAVLARDLLSERRSRQHPVGHHVVLTAREQEALDLLARGFSNKQIAAALGISSHGVKRLVAALFLKLGAPNRTTAVVIAMNEGLV</sequence>
<dbReference type="AlphaFoldDB" id="A0A9X2VPI0"/>
<organism evidence="5 6">
    <name type="scientific">Umezawaea endophytica</name>
    <dbReference type="NCBI Taxonomy" id="1654476"/>
    <lineage>
        <taxon>Bacteria</taxon>
        <taxon>Bacillati</taxon>
        <taxon>Actinomycetota</taxon>
        <taxon>Actinomycetes</taxon>
        <taxon>Pseudonocardiales</taxon>
        <taxon>Pseudonocardiaceae</taxon>
        <taxon>Umezawaea</taxon>
    </lineage>
</organism>
<dbReference type="SMART" id="SM00421">
    <property type="entry name" value="HTH_LUXR"/>
    <property type="match status" value="1"/>
</dbReference>
<evidence type="ECO:0000259" key="4">
    <source>
        <dbReference type="PROSITE" id="PS50043"/>
    </source>
</evidence>
<name>A0A9X2VPI0_9PSEU</name>
<dbReference type="CDD" id="cd06170">
    <property type="entry name" value="LuxR_C_like"/>
    <property type="match status" value="1"/>
</dbReference>
<keyword evidence="3" id="KW-0804">Transcription</keyword>
<evidence type="ECO:0000256" key="1">
    <source>
        <dbReference type="ARBA" id="ARBA00023015"/>
    </source>
</evidence>
<dbReference type="PRINTS" id="PR00038">
    <property type="entry name" value="HTHLUXR"/>
</dbReference>
<keyword evidence="6" id="KW-1185">Reference proteome</keyword>
<proteinExistence type="predicted"/>
<dbReference type="Proteomes" id="UP001141259">
    <property type="component" value="Unassembled WGS sequence"/>
</dbReference>
<feature type="domain" description="HTH luxR-type" evidence="4">
    <location>
        <begin position="152"/>
        <end position="217"/>
    </location>
</feature>
<evidence type="ECO:0000256" key="3">
    <source>
        <dbReference type="ARBA" id="ARBA00023163"/>
    </source>
</evidence>
<evidence type="ECO:0000313" key="5">
    <source>
        <dbReference type="EMBL" id="MCS7480408.1"/>
    </source>
</evidence>
<dbReference type="InterPro" id="IPR036388">
    <property type="entry name" value="WH-like_DNA-bd_sf"/>
</dbReference>
<dbReference type="GO" id="GO:0006355">
    <property type="term" value="P:regulation of DNA-templated transcription"/>
    <property type="evidence" value="ECO:0007669"/>
    <property type="project" value="InterPro"/>
</dbReference>
<dbReference type="Pfam" id="PF00196">
    <property type="entry name" value="GerE"/>
    <property type="match status" value="1"/>
</dbReference>
<dbReference type="InterPro" id="IPR016032">
    <property type="entry name" value="Sig_transdc_resp-reg_C-effctor"/>
</dbReference>
<dbReference type="RefSeq" id="WP_259625900.1">
    <property type="nucleotide sequence ID" value="NZ_JANYMP010000013.1"/>
</dbReference>